<sequence>MSRIEEPGGRASLFPVEAPRGPPREEILTNRGDPSKSSSQGPPPIRVQHHYPISPSAGQRRPFLTKHTCFRKSMERLLRGNMDSFTTPVRTSDFVLDPSTILMWRRRYVSDSSEEEEGVTEGSPLAQPMMDTSEPKPETLVRHPEEPDGLSLSTPSDRHSGESPVDKANGKDGAQVNE</sequence>
<evidence type="ECO:0000313" key="3">
    <source>
        <dbReference type="Proteomes" id="UP000827986"/>
    </source>
</evidence>
<feature type="compositionally biased region" description="Basic and acidic residues" evidence="1">
    <location>
        <begin position="156"/>
        <end position="170"/>
    </location>
</feature>
<proteinExistence type="predicted"/>
<organism evidence="2 3">
    <name type="scientific">Mauremys mutica</name>
    <name type="common">yellowpond turtle</name>
    <dbReference type="NCBI Taxonomy" id="74926"/>
    <lineage>
        <taxon>Eukaryota</taxon>
        <taxon>Metazoa</taxon>
        <taxon>Chordata</taxon>
        <taxon>Craniata</taxon>
        <taxon>Vertebrata</taxon>
        <taxon>Euteleostomi</taxon>
        <taxon>Archelosauria</taxon>
        <taxon>Testudinata</taxon>
        <taxon>Testudines</taxon>
        <taxon>Cryptodira</taxon>
        <taxon>Durocryptodira</taxon>
        <taxon>Testudinoidea</taxon>
        <taxon>Geoemydidae</taxon>
        <taxon>Geoemydinae</taxon>
        <taxon>Mauremys</taxon>
    </lineage>
</organism>
<dbReference type="Proteomes" id="UP000827986">
    <property type="component" value="Unassembled WGS sequence"/>
</dbReference>
<keyword evidence="3" id="KW-1185">Reference proteome</keyword>
<comment type="caution">
    <text evidence="2">The sequence shown here is derived from an EMBL/GenBank/DDBJ whole genome shotgun (WGS) entry which is preliminary data.</text>
</comment>
<feature type="compositionally biased region" description="Basic and acidic residues" evidence="1">
    <location>
        <begin position="133"/>
        <end position="146"/>
    </location>
</feature>
<protein>
    <submittedName>
        <fullName evidence="2">Uncharacterized protein</fullName>
    </submittedName>
</protein>
<feature type="region of interest" description="Disordered" evidence="1">
    <location>
        <begin position="108"/>
        <end position="178"/>
    </location>
</feature>
<dbReference type="EMBL" id="JAHDVG010000488">
    <property type="protein sequence ID" value="KAH1165256.1"/>
    <property type="molecule type" value="Genomic_DNA"/>
</dbReference>
<evidence type="ECO:0000256" key="1">
    <source>
        <dbReference type="SAM" id="MobiDB-lite"/>
    </source>
</evidence>
<evidence type="ECO:0000313" key="2">
    <source>
        <dbReference type="EMBL" id="KAH1165256.1"/>
    </source>
</evidence>
<reference evidence="2" key="1">
    <citation type="submission" date="2021-09" db="EMBL/GenBank/DDBJ databases">
        <title>The genome of Mauremys mutica provides insights into the evolution of semi-aquatic lifestyle.</title>
        <authorList>
            <person name="Gong S."/>
            <person name="Gao Y."/>
        </authorList>
    </citation>
    <scope>NUCLEOTIDE SEQUENCE</scope>
    <source>
        <strain evidence="2">MM-2020</strain>
        <tissue evidence="2">Muscle</tissue>
    </source>
</reference>
<gene>
    <name evidence="2" type="ORF">KIL84_022815</name>
</gene>
<name>A0A9D4AQZ0_9SAUR</name>
<dbReference type="AlphaFoldDB" id="A0A9D4AQZ0"/>
<accession>A0A9D4AQZ0</accession>
<feature type="region of interest" description="Disordered" evidence="1">
    <location>
        <begin position="1"/>
        <end position="65"/>
    </location>
</feature>